<keyword evidence="1" id="KW-0732">Signal</keyword>
<evidence type="ECO:0000256" key="1">
    <source>
        <dbReference type="SAM" id="SignalP"/>
    </source>
</evidence>
<organism evidence="2 3">
    <name type="scientific">Jannaschia ovalis</name>
    <dbReference type="NCBI Taxonomy" id="3038773"/>
    <lineage>
        <taxon>Bacteria</taxon>
        <taxon>Pseudomonadati</taxon>
        <taxon>Pseudomonadota</taxon>
        <taxon>Alphaproteobacteria</taxon>
        <taxon>Rhodobacterales</taxon>
        <taxon>Roseobacteraceae</taxon>
        <taxon>Jannaschia</taxon>
    </lineage>
</organism>
<proteinExistence type="predicted"/>
<name>A0ABY8LDT3_9RHOB</name>
<sequence>MIARMVSIAALVALAGPAFSEDLSPAAQATKAQLAQHLGVDAGDHTLAELSDLNCRIEATDSETEKARLLADFQQASAPRAPAPMSSREQLARSLGVDPAEYTTGQLTLLKALVESEECYVPNPAQFASPGERLTPVSAGAKAQLAGTLGLDPNEFTLVELVKMHFESEQDEN</sequence>
<reference evidence="2 3" key="1">
    <citation type="submission" date="2023-04" db="EMBL/GenBank/DDBJ databases">
        <title>Jannaschia ovalis sp. nov., a marine bacterium isolated from sea tidal flat.</title>
        <authorList>
            <person name="Kwon D.Y."/>
            <person name="Kim J.-J."/>
        </authorList>
    </citation>
    <scope>NUCLEOTIDE SEQUENCE [LARGE SCALE GENOMIC DNA]</scope>
    <source>
        <strain evidence="2 3">GRR-S6-38</strain>
    </source>
</reference>
<evidence type="ECO:0008006" key="4">
    <source>
        <dbReference type="Google" id="ProtNLM"/>
    </source>
</evidence>
<feature type="chain" id="PRO_5046959403" description="Secreted protein" evidence="1">
    <location>
        <begin position="21"/>
        <end position="173"/>
    </location>
</feature>
<dbReference type="RefSeq" id="WP_279966354.1">
    <property type="nucleotide sequence ID" value="NZ_CP122537.1"/>
</dbReference>
<feature type="signal peptide" evidence="1">
    <location>
        <begin position="1"/>
        <end position="20"/>
    </location>
</feature>
<protein>
    <recommendedName>
        <fullName evidence="4">Secreted protein</fullName>
    </recommendedName>
</protein>
<gene>
    <name evidence="2" type="ORF">P8627_04220</name>
</gene>
<accession>A0ABY8LDT3</accession>
<dbReference type="Proteomes" id="UP001243420">
    <property type="component" value="Chromosome"/>
</dbReference>
<keyword evidence="3" id="KW-1185">Reference proteome</keyword>
<dbReference type="EMBL" id="CP122537">
    <property type="protein sequence ID" value="WGH79481.1"/>
    <property type="molecule type" value="Genomic_DNA"/>
</dbReference>
<evidence type="ECO:0000313" key="3">
    <source>
        <dbReference type="Proteomes" id="UP001243420"/>
    </source>
</evidence>
<evidence type="ECO:0000313" key="2">
    <source>
        <dbReference type="EMBL" id="WGH79481.1"/>
    </source>
</evidence>